<keyword evidence="2" id="KW-0732">Signal</keyword>
<gene>
    <name evidence="3" type="ORF">NDU88_010090</name>
</gene>
<comment type="caution">
    <text evidence="3">The sequence shown here is derived from an EMBL/GenBank/DDBJ whole genome shotgun (WGS) entry which is preliminary data.</text>
</comment>
<dbReference type="EMBL" id="JANPWB010000009">
    <property type="protein sequence ID" value="KAJ1157377.1"/>
    <property type="molecule type" value="Genomic_DNA"/>
</dbReference>
<proteinExistence type="predicted"/>
<dbReference type="Proteomes" id="UP001066276">
    <property type="component" value="Chromosome 5"/>
</dbReference>
<feature type="chain" id="PRO_5043764954" description="Secreted protein" evidence="2">
    <location>
        <begin position="20"/>
        <end position="100"/>
    </location>
</feature>
<name>A0AAV7RY66_PLEWA</name>
<feature type="signal peptide" evidence="2">
    <location>
        <begin position="1"/>
        <end position="19"/>
    </location>
</feature>
<reference evidence="3" key="1">
    <citation type="journal article" date="2022" name="bioRxiv">
        <title>Sequencing and chromosome-scale assembly of the giantPleurodeles waltlgenome.</title>
        <authorList>
            <person name="Brown T."/>
            <person name="Elewa A."/>
            <person name="Iarovenko S."/>
            <person name="Subramanian E."/>
            <person name="Araus A.J."/>
            <person name="Petzold A."/>
            <person name="Susuki M."/>
            <person name="Suzuki K.-i.T."/>
            <person name="Hayashi T."/>
            <person name="Toyoda A."/>
            <person name="Oliveira C."/>
            <person name="Osipova E."/>
            <person name="Leigh N.D."/>
            <person name="Simon A."/>
            <person name="Yun M.H."/>
        </authorList>
    </citation>
    <scope>NUCLEOTIDE SEQUENCE</scope>
    <source>
        <strain evidence="3">20211129_DDA</strain>
        <tissue evidence="3">Liver</tissue>
    </source>
</reference>
<evidence type="ECO:0000256" key="2">
    <source>
        <dbReference type="SAM" id="SignalP"/>
    </source>
</evidence>
<accession>A0AAV7RY66</accession>
<evidence type="ECO:0000256" key="1">
    <source>
        <dbReference type="SAM" id="MobiDB-lite"/>
    </source>
</evidence>
<keyword evidence="4" id="KW-1185">Reference proteome</keyword>
<dbReference type="AlphaFoldDB" id="A0AAV7RY66"/>
<sequence>MSTQHLLVLALPLPPHSWACTTALHDRRSSREALSQQVNPKVQLRSSEPPGSTSGPRDFCEMRRLISASRNLRYAPAPESQSSARCSNAAARHVLPLQVQ</sequence>
<evidence type="ECO:0008006" key="5">
    <source>
        <dbReference type="Google" id="ProtNLM"/>
    </source>
</evidence>
<evidence type="ECO:0000313" key="3">
    <source>
        <dbReference type="EMBL" id="KAJ1157377.1"/>
    </source>
</evidence>
<evidence type="ECO:0000313" key="4">
    <source>
        <dbReference type="Proteomes" id="UP001066276"/>
    </source>
</evidence>
<organism evidence="3 4">
    <name type="scientific">Pleurodeles waltl</name>
    <name type="common">Iberian ribbed newt</name>
    <dbReference type="NCBI Taxonomy" id="8319"/>
    <lineage>
        <taxon>Eukaryota</taxon>
        <taxon>Metazoa</taxon>
        <taxon>Chordata</taxon>
        <taxon>Craniata</taxon>
        <taxon>Vertebrata</taxon>
        <taxon>Euteleostomi</taxon>
        <taxon>Amphibia</taxon>
        <taxon>Batrachia</taxon>
        <taxon>Caudata</taxon>
        <taxon>Salamandroidea</taxon>
        <taxon>Salamandridae</taxon>
        <taxon>Pleurodelinae</taxon>
        <taxon>Pleurodeles</taxon>
    </lineage>
</organism>
<feature type="region of interest" description="Disordered" evidence="1">
    <location>
        <begin position="29"/>
        <end position="59"/>
    </location>
</feature>
<protein>
    <recommendedName>
        <fullName evidence="5">Secreted protein</fullName>
    </recommendedName>
</protein>
<feature type="compositionally biased region" description="Polar residues" evidence="1">
    <location>
        <begin position="32"/>
        <end position="55"/>
    </location>
</feature>